<organism evidence="1 2">
    <name type="scientific">Klebsiella michiganensis</name>
    <dbReference type="NCBI Taxonomy" id="1134687"/>
    <lineage>
        <taxon>Bacteria</taxon>
        <taxon>Pseudomonadati</taxon>
        <taxon>Pseudomonadota</taxon>
        <taxon>Gammaproteobacteria</taxon>
        <taxon>Enterobacterales</taxon>
        <taxon>Enterobacteriaceae</taxon>
        <taxon>Klebsiella/Raoultella group</taxon>
        <taxon>Klebsiella</taxon>
    </lineage>
</organism>
<evidence type="ECO:0000313" key="2">
    <source>
        <dbReference type="Proteomes" id="UP000020202"/>
    </source>
</evidence>
<dbReference type="RefSeq" id="WP_004850187.1">
    <property type="nucleotide sequence ID" value="NZ_CABGKN010000016.1"/>
</dbReference>
<dbReference type="EMBL" id="JCNZ01000009">
    <property type="protein sequence ID" value="EWF88483.1"/>
    <property type="molecule type" value="Genomic_DNA"/>
</dbReference>
<dbReference type="AlphaFoldDB" id="A0A7H5A853"/>
<gene>
    <name evidence="1" type="ORF">L373_03664</name>
</gene>
<protein>
    <submittedName>
        <fullName evidence="1">Uncharacterized protein</fullName>
    </submittedName>
</protein>
<accession>A0A7H5A853</accession>
<proteinExistence type="predicted"/>
<name>A0A7H5A853_9ENTR</name>
<sequence length="217" mass="23157">MKPETFFAANNRNRTAEVARSAWRFLNKSRVSAEKNPMIIGPLVSLVSAAMGIVSSTLSLAGTIADRAPAPHSLRLNIRFQNLTNRVAVVDVAQNSNSRTWNSQAILSGQTVVFPFTIGGRQAGEHLFSIMVTDATGNQSHSYGFSITDNTNDVRVTRAIVGAGGWVSGPATTNLRENIPMIYSGAESSGLPVTLYCTSVMGGVMNQAVNIDVSLLN</sequence>
<comment type="caution">
    <text evidence="1">The sequence shown here is derived from an EMBL/GenBank/DDBJ whole genome shotgun (WGS) entry which is preliminary data.</text>
</comment>
<dbReference type="Proteomes" id="UP000020202">
    <property type="component" value="Unassembled WGS sequence"/>
</dbReference>
<reference evidence="1 2" key="1">
    <citation type="submission" date="2014-01" db="EMBL/GenBank/DDBJ databases">
        <title>The Genome Sequence of Klebsiella oxytoca MGH 27.</title>
        <authorList>
            <consortium name="The Broad Institute Genomics Platform"/>
            <consortium name="The Broad Institute Genome Sequencing Center for Infectious Disease"/>
            <person name="Murphy C."/>
            <person name="Cosimi L."/>
            <person name="Cerqueira G."/>
            <person name="Feldgarden M."/>
            <person name="Earl A."/>
            <person name="Hung D."/>
            <person name="Onderdonk A.B."/>
            <person name="Ferraro M.J."/>
            <person name="Hooper D."/>
            <person name="Dekker J."/>
            <person name="O'Brien T."/>
            <person name="Huang S."/>
            <person name="Quan V."/>
            <person name="Ernst C."/>
            <person name="Delaney M."/>
            <person name="DuBois A."/>
            <person name="Kim D.S."/>
            <person name="Young S.K."/>
            <person name="Zeng Q."/>
            <person name="Gargeya S."/>
            <person name="Fitzgerald M."/>
            <person name="Abouelleil A."/>
            <person name="Alvarado L."/>
            <person name="Berlin A.M."/>
            <person name="Chapman S.B."/>
            <person name="Gainer-Dewar J."/>
            <person name="Goldberg J."/>
            <person name="Gnerre S."/>
            <person name="Griggs A."/>
            <person name="Gujja S."/>
            <person name="Hansen M."/>
            <person name="Howarth C."/>
            <person name="Imamovic A."/>
            <person name="Ireland A."/>
            <person name="Larimer J."/>
            <person name="McCowan C."/>
            <person name="Murphy C."/>
            <person name="Pearson M."/>
            <person name="Poon T.W."/>
            <person name="Priest M."/>
            <person name="Roberts A."/>
            <person name="Saif S."/>
            <person name="Shea T."/>
            <person name="Sykes S."/>
            <person name="Wortman J."/>
            <person name="Nusbaum C."/>
            <person name="Birren B."/>
        </authorList>
    </citation>
    <scope>NUCLEOTIDE SEQUENCE [LARGE SCALE GENOMIC DNA]</scope>
    <source>
        <strain evidence="1 2">MGH 27</strain>
    </source>
</reference>
<evidence type="ECO:0000313" key="1">
    <source>
        <dbReference type="EMBL" id="EWF88483.1"/>
    </source>
</evidence>